<evidence type="ECO:0000256" key="1">
    <source>
        <dbReference type="ARBA" id="ARBA00009986"/>
    </source>
</evidence>
<dbReference type="InterPro" id="IPR016161">
    <property type="entry name" value="Ald_DH/histidinol_DH"/>
</dbReference>
<dbReference type="OrthoDB" id="310895at2759"/>
<evidence type="ECO:0000256" key="2">
    <source>
        <dbReference type="ARBA" id="ARBA00023002"/>
    </source>
</evidence>
<dbReference type="PANTHER" id="PTHR11699">
    <property type="entry name" value="ALDEHYDE DEHYDROGENASE-RELATED"/>
    <property type="match status" value="1"/>
</dbReference>
<proteinExistence type="inferred from homology"/>
<comment type="catalytic activity">
    <reaction evidence="4">
        <text>an aldehyde + NAD(+) + H2O = a carboxylate + NADH + 2 H(+)</text>
        <dbReference type="Rhea" id="RHEA:16185"/>
        <dbReference type="ChEBI" id="CHEBI:15377"/>
        <dbReference type="ChEBI" id="CHEBI:15378"/>
        <dbReference type="ChEBI" id="CHEBI:17478"/>
        <dbReference type="ChEBI" id="CHEBI:29067"/>
        <dbReference type="ChEBI" id="CHEBI:57540"/>
        <dbReference type="ChEBI" id="CHEBI:57945"/>
        <dbReference type="EC" id="1.2.1.3"/>
    </reaction>
</comment>
<dbReference type="PROSITE" id="PS00687">
    <property type="entry name" value="ALDEHYDE_DEHYDR_GLU"/>
    <property type="match status" value="1"/>
</dbReference>
<feature type="active site" evidence="5">
    <location>
        <position position="138"/>
    </location>
</feature>
<dbReference type="EMBL" id="JXNT01000002">
    <property type="protein sequence ID" value="ODM22142.1"/>
    <property type="molecule type" value="Genomic_DNA"/>
</dbReference>
<organism evidence="8 9">
    <name type="scientific">Aspergillus cristatus</name>
    <name type="common">Chinese Fuzhuan brick tea-fermentation fungus</name>
    <name type="synonym">Eurotium cristatum</name>
    <dbReference type="NCBI Taxonomy" id="573508"/>
    <lineage>
        <taxon>Eukaryota</taxon>
        <taxon>Fungi</taxon>
        <taxon>Dikarya</taxon>
        <taxon>Ascomycota</taxon>
        <taxon>Pezizomycotina</taxon>
        <taxon>Eurotiomycetes</taxon>
        <taxon>Eurotiomycetidae</taxon>
        <taxon>Eurotiales</taxon>
        <taxon>Aspergillaceae</taxon>
        <taxon>Aspergillus</taxon>
        <taxon>Aspergillus subgen. Aspergillus</taxon>
    </lineage>
</organism>
<dbReference type="SUPFAM" id="SSF53720">
    <property type="entry name" value="ALDH-like"/>
    <property type="match status" value="1"/>
</dbReference>
<dbReference type="PROSITE" id="PS00070">
    <property type="entry name" value="ALDEHYDE_DEHYDR_CYS"/>
    <property type="match status" value="1"/>
</dbReference>
<evidence type="ECO:0000259" key="7">
    <source>
        <dbReference type="Pfam" id="PF00171"/>
    </source>
</evidence>
<keyword evidence="2 6" id="KW-0560">Oxidoreductase</keyword>
<dbReference type="STRING" id="573508.A0A1E3BME3"/>
<dbReference type="Pfam" id="PF00171">
    <property type="entry name" value="Aldedh"/>
    <property type="match status" value="1"/>
</dbReference>
<evidence type="ECO:0000313" key="9">
    <source>
        <dbReference type="Proteomes" id="UP000094569"/>
    </source>
</evidence>
<name>A0A1E3BME3_ASPCR</name>
<reference evidence="8 9" key="1">
    <citation type="journal article" date="2016" name="BMC Genomics">
        <title>Comparative genomic and transcriptomic analyses of the Fuzhuan brick tea-fermentation fungus Aspergillus cristatus.</title>
        <authorList>
            <person name="Ge Y."/>
            <person name="Wang Y."/>
            <person name="Liu Y."/>
            <person name="Tan Y."/>
            <person name="Ren X."/>
            <person name="Zhang X."/>
            <person name="Hyde K.D."/>
            <person name="Liu Y."/>
            <person name="Liu Z."/>
        </authorList>
    </citation>
    <scope>NUCLEOTIDE SEQUENCE [LARGE SCALE GENOMIC DNA]</scope>
    <source>
        <strain evidence="8 9">GZAAS20.1005</strain>
    </source>
</reference>
<dbReference type="Gene3D" id="3.40.605.10">
    <property type="entry name" value="Aldehyde Dehydrogenase, Chain A, domain 1"/>
    <property type="match status" value="1"/>
</dbReference>
<sequence length="352" mass="38021">MLFTFSNFSLLELPEERIEDEERVITTRYVPVGVVAAICPWNFPIVLSIGKISPALLAGCCIIVKPSPFTPYTALKIVELAQYIFPPGVVQVLAGDDTIGPALVNNPRIHKISFTGSIATGKKIMASSAGNLKRVTLELGGNDPCIILPGAYIAKVAPEVAMGCFGFTGQVCVATKRIYVHESIYEPFLKALVEATAKMAVSNAFDKDTVLGPLQNKMQYDRVKSLLDDTSSRGYRFAPSPRSAETGGYLMHPWIVENPPEDSKIVVEEQFDKAEVVACANGAKTGLAASIWGSDAERVGRQIEAGSVFVNSFAKMTVRALFSGHKESGIGGEWGSTGVVHYCNVQVMHVFK</sequence>
<dbReference type="InterPro" id="IPR029510">
    <property type="entry name" value="Ald_DH_CS_GLU"/>
</dbReference>
<dbReference type="Gene3D" id="3.40.309.10">
    <property type="entry name" value="Aldehyde Dehydrogenase, Chain A, domain 2"/>
    <property type="match status" value="1"/>
</dbReference>
<dbReference type="AlphaFoldDB" id="A0A1E3BME3"/>
<dbReference type="VEuPathDB" id="FungiDB:SI65_02988"/>
<dbReference type="Proteomes" id="UP000094569">
    <property type="component" value="Unassembled WGS sequence"/>
</dbReference>
<evidence type="ECO:0000256" key="3">
    <source>
        <dbReference type="ARBA" id="ARBA00024226"/>
    </source>
</evidence>
<evidence type="ECO:0000256" key="5">
    <source>
        <dbReference type="PROSITE-ProRule" id="PRU10007"/>
    </source>
</evidence>
<evidence type="ECO:0000256" key="4">
    <source>
        <dbReference type="ARBA" id="ARBA00049194"/>
    </source>
</evidence>
<dbReference type="GO" id="GO:0004029">
    <property type="term" value="F:aldehyde dehydrogenase (NAD+) activity"/>
    <property type="evidence" value="ECO:0007669"/>
    <property type="project" value="UniProtKB-EC"/>
</dbReference>
<comment type="caution">
    <text evidence="8">The sequence shown here is derived from an EMBL/GenBank/DDBJ whole genome shotgun (WGS) entry which is preliminary data.</text>
</comment>
<keyword evidence="9" id="KW-1185">Reference proteome</keyword>
<dbReference type="InterPro" id="IPR016162">
    <property type="entry name" value="Ald_DH_N"/>
</dbReference>
<accession>A0A1E3BME3</accession>
<comment type="similarity">
    <text evidence="1 6">Belongs to the aldehyde dehydrogenase family.</text>
</comment>
<evidence type="ECO:0000313" key="8">
    <source>
        <dbReference type="EMBL" id="ODM22142.1"/>
    </source>
</evidence>
<dbReference type="InterPro" id="IPR016160">
    <property type="entry name" value="Ald_DH_CS_CYS"/>
</dbReference>
<dbReference type="InterPro" id="IPR015590">
    <property type="entry name" value="Aldehyde_DH_dom"/>
</dbReference>
<evidence type="ECO:0000256" key="6">
    <source>
        <dbReference type="RuleBase" id="RU003345"/>
    </source>
</evidence>
<dbReference type="EC" id="1.2.1.3" evidence="3"/>
<feature type="domain" description="Aldehyde dehydrogenase" evidence="7">
    <location>
        <begin position="20"/>
        <end position="347"/>
    </location>
</feature>
<dbReference type="InterPro" id="IPR016163">
    <property type="entry name" value="Ald_DH_C"/>
</dbReference>
<gene>
    <name evidence="8" type="ORF">SI65_02988</name>
</gene>
<protein>
    <recommendedName>
        <fullName evidence="3">aldehyde dehydrogenase (NAD(+))</fullName>
        <ecNumber evidence="3">1.2.1.3</ecNumber>
    </recommendedName>
</protein>